<name>A0ABZ1GRF2_9ACTN</name>
<keyword evidence="1" id="KW-0812">Transmembrane</keyword>
<proteinExistence type="predicted"/>
<keyword evidence="1" id="KW-1133">Transmembrane helix</keyword>
<evidence type="ECO:0000256" key="1">
    <source>
        <dbReference type="SAM" id="Phobius"/>
    </source>
</evidence>
<accession>A0ABZ1GRF2</accession>
<organism evidence="2 3">
    <name type="scientific">Streptomyces hirsutus</name>
    <dbReference type="NCBI Taxonomy" id="35620"/>
    <lineage>
        <taxon>Bacteria</taxon>
        <taxon>Bacillati</taxon>
        <taxon>Actinomycetota</taxon>
        <taxon>Actinomycetes</taxon>
        <taxon>Kitasatosporales</taxon>
        <taxon>Streptomycetaceae</taxon>
        <taxon>Streptomyces</taxon>
    </lineage>
</organism>
<evidence type="ECO:0000313" key="3">
    <source>
        <dbReference type="Proteomes" id="UP001335325"/>
    </source>
</evidence>
<sequence>MEPEVTAAWISAVGALGGVALGTITGVLAARIQARPAHRAAEAAYAQAESAYRAALDSAREQIRAAAAQNTGSARRQVYAAFINEAHKLQLAIAEFDRDFYQSTVDTREARAALDRVDKAAALVLLEGPEDVNEAAWEVYNEAQAGLSDYESSGNTRAAWSKVIQAGHEQDLLTALDRIRHFVRDRVSPLWRETGKNWAQETVHDLETPFPQVPTHTNLGGTVVPFSQTRETGVFGGARLIEPSDGGAPVPFYETVAPPPELIARLRAAIEGYMFVAYPLIESGTVTDDQVYGILRYALDAEHASSPEREFSHTAGDVANDLLLFVGKAQEALNPQQDA</sequence>
<gene>
    <name evidence="2" type="ORF">OIE73_20345</name>
</gene>
<dbReference type="Proteomes" id="UP001335325">
    <property type="component" value="Chromosome"/>
</dbReference>
<reference evidence="2 3" key="1">
    <citation type="submission" date="2022-10" db="EMBL/GenBank/DDBJ databases">
        <title>The complete genomes of actinobacterial strains from the NBC collection.</title>
        <authorList>
            <person name="Joergensen T.S."/>
            <person name="Alvarez Arevalo M."/>
            <person name="Sterndorff E.B."/>
            <person name="Faurdal D."/>
            <person name="Vuksanovic O."/>
            <person name="Mourched A.-S."/>
            <person name="Charusanti P."/>
            <person name="Shaw S."/>
            <person name="Blin K."/>
            <person name="Weber T."/>
        </authorList>
    </citation>
    <scope>NUCLEOTIDE SEQUENCE [LARGE SCALE GENOMIC DNA]</scope>
    <source>
        <strain evidence="2 3">NBC 01753</strain>
    </source>
</reference>
<feature type="transmembrane region" description="Helical" evidence="1">
    <location>
        <begin position="6"/>
        <end position="30"/>
    </location>
</feature>
<keyword evidence="3" id="KW-1185">Reference proteome</keyword>
<evidence type="ECO:0008006" key="4">
    <source>
        <dbReference type="Google" id="ProtNLM"/>
    </source>
</evidence>
<dbReference type="GeneID" id="91544970"/>
<evidence type="ECO:0000313" key="2">
    <source>
        <dbReference type="EMBL" id="WSD07851.1"/>
    </source>
</evidence>
<dbReference type="RefSeq" id="WP_326753843.1">
    <property type="nucleotide sequence ID" value="NZ_CP109134.1"/>
</dbReference>
<keyword evidence="1" id="KW-0472">Membrane</keyword>
<protein>
    <recommendedName>
        <fullName evidence="4">Secreted protein</fullName>
    </recommendedName>
</protein>
<dbReference type="EMBL" id="CP109134">
    <property type="protein sequence ID" value="WSD07851.1"/>
    <property type="molecule type" value="Genomic_DNA"/>
</dbReference>